<dbReference type="AlphaFoldDB" id="A0A2T1LAB3"/>
<dbReference type="EMBL" id="DADRWU010000039">
    <property type="protein sequence ID" value="HBA4248456.1"/>
    <property type="molecule type" value="Genomic_DNA"/>
</dbReference>
<dbReference type="InterPro" id="IPR024467">
    <property type="entry name" value="Xre/MbcA/ParS-like_toxin-bd"/>
</dbReference>
<dbReference type="NCBIfam" id="TIGR02293">
    <property type="entry name" value="TAS_TIGR02293"/>
    <property type="match status" value="1"/>
</dbReference>
<dbReference type="Pfam" id="PF20432">
    <property type="entry name" value="Xre-like-HTH"/>
    <property type="match status" value="1"/>
</dbReference>
<reference evidence="1" key="1">
    <citation type="journal article" date="2018" name="Genome Biol.">
        <title>SKESA: strategic k-mer extension for scrupulous assemblies.</title>
        <authorList>
            <person name="Souvorov A."/>
            <person name="Agarwala R."/>
            <person name="Lipman D.J."/>
        </authorList>
    </citation>
    <scope>NUCLEOTIDE SEQUENCE</scope>
    <source>
        <strain evidence="1">ST-87-5</strain>
    </source>
</reference>
<reference evidence="1" key="2">
    <citation type="submission" date="2021-03" db="EMBL/GenBank/DDBJ databases">
        <authorList>
            <consortium name="NCBI Pathogen Detection Project"/>
        </authorList>
    </citation>
    <scope>NUCLEOTIDE SEQUENCE</scope>
    <source>
        <strain evidence="1">ST-87-5</strain>
    </source>
</reference>
<accession>A0A2T1LAB3</accession>
<dbReference type="GO" id="GO:0003677">
    <property type="term" value="F:DNA binding"/>
    <property type="evidence" value="ECO:0007669"/>
    <property type="project" value="InterPro"/>
</dbReference>
<comment type="caution">
    <text evidence="1">The sequence shown here is derived from an EMBL/GenBank/DDBJ whole genome shotgun (WGS) entry which is preliminary data.</text>
</comment>
<dbReference type="RefSeq" id="WP_001218123.1">
    <property type="nucleotide sequence ID" value="NZ_CABVNE010000030.1"/>
</dbReference>
<dbReference type="Pfam" id="PF09722">
    <property type="entry name" value="Xre_MbcA_ParS_C"/>
    <property type="match status" value="1"/>
</dbReference>
<proteinExistence type="predicted"/>
<sequence length="149" mass="16788">MALRVFSPIISSSLQQRGWDVLGLGSRDGIALIRKINDGLEGSVVKRISEWAKITPTELQKMSGIPITTFKRSTKKRFTANQSERLVRVIRIIERAVALFEGDKEAAKKWLHEPNRALNWNIPAEIVASETGAHEVIRLIVRIEDGVYL</sequence>
<organism evidence="1">
    <name type="scientific">Escherichia coli</name>
    <dbReference type="NCBI Taxonomy" id="562"/>
    <lineage>
        <taxon>Bacteria</taxon>
        <taxon>Pseudomonadati</taxon>
        <taxon>Pseudomonadota</taxon>
        <taxon>Gammaproteobacteria</taxon>
        <taxon>Enterobacterales</taxon>
        <taxon>Enterobacteriaceae</taxon>
        <taxon>Escherichia</taxon>
    </lineage>
</organism>
<gene>
    <name evidence="1" type="ORF">J5U05_003651</name>
</gene>
<dbReference type="Proteomes" id="UP000871786">
    <property type="component" value="Unassembled WGS sequence"/>
</dbReference>
<dbReference type="InterPro" id="IPR011979">
    <property type="entry name" value="Antitox_Xre"/>
</dbReference>
<evidence type="ECO:0000313" key="1">
    <source>
        <dbReference type="EMBL" id="HBA4248456.1"/>
    </source>
</evidence>
<protein>
    <submittedName>
        <fullName evidence="1">DUF2384 domain-containing protein</fullName>
    </submittedName>
</protein>
<name>A0A2T1LAB3_ECOLX</name>
<dbReference type="InterPro" id="IPR046847">
    <property type="entry name" value="Xre-like_HTH"/>
</dbReference>